<evidence type="ECO:0000256" key="1">
    <source>
        <dbReference type="SAM" id="Phobius"/>
    </source>
</evidence>
<dbReference type="PANTHER" id="PTHR40547:SF1">
    <property type="entry name" value="SLL0298 PROTEIN"/>
    <property type="match status" value="1"/>
</dbReference>
<dbReference type="Proteomes" id="UP000282971">
    <property type="component" value="Unassembled WGS sequence"/>
</dbReference>
<name>A0A437MB30_9SPHN</name>
<organism evidence="3 4">
    <name type="scientific">Sphingomonas crocodyli</name>
    <dbReference type="NCBI Taxonomy" id="1979270"/>
    <lineage>
        <taxon>Bacteria</taxon>
        <taxon>Pseudomonadati</taxon>
        <taxon>Pseudomonadota</taxon>
        <taxon>Alphaproteobacteria</taxon>
        <taxon>Sphingomonadales</taxon>
        <taxon>Sphingomonadaceae</taxon>
        <taxon>Sphingomonas</taxon>
    </lineage>
</organism>
<feature type="transmembrane region" description="Helical" evidence="1">
    <location>
        <begin position="143"/>
        <end position="170"/>
    </location>
</feature>
<feature type="transmembrane region" description="Helical" evidence="1">
    <location>
        <begin position="49"/>
        <end position="74"/>
    </location>
</feature>
<dbReference type="InterPro" id="IPR018639">
    <property type="entry name" value="DUF2062"/>
</dbReference>
<feature type="domain" description="DUF2062" evidence="2">
    <location>
        <begin position="25"/>
        <end position="175"/>
    </location>
</feature>
<comment type="caution">
    <text evidence="3">The sequence shown here is derived from an EMBL/GenBank/DDBJ whole genome shotgun (WGS) entry which is preliminary data.</text>
</comment>
<proteinExistence type="predicted"/>
<gene>
    <name evidence="3" type="ORF">EOD43_13865</name>
</gene>
<feature type="transmembrane region" description="Helical" evidence="1">
    <location>
        <begin position="80"/>
        <end position="104"/>
    </location>
</feature>
<keyword evidence="1" id="KW-0472">Membrane</keyword>
<keyword evidence="1" id="KW-1133">Transmembrane helix</keyword>
<keyword evidence="1" id="KW-0812">Transmembrane</keyword>
<evidence type="ECO:0000313" key="4">
    <source>
        <dbReference type="Proteomes" id="UP000282971"/>
    </source>
</evidence>
<feature type="transmembrane region" description="Helical" evidence="1">
    <location>
        <begin position="116"/>
        <end position="137"/>
    </location>
</feature>
<dbReference type="OrthoDB" id="7390525at2"/>
<evidence type="ECO:0000259" key="2">
    <source>
        <dbReference type="Pfam" id="PF09835"/>
    </source>
</evidence>
<accession>A0A437MB30</accession>
<dbReference type="RefSeq" id="WP_127744426.1">
    <property type="nucleotide sequence ID" value="NZ_SACN01000001.1"/>
</dbReference>
<sequence>MFARIGGWWRKHAPTRESLEEVRWLRPFAHRVLEPALWRFTRRSVPRGVALGLIVGIFLMIPGLQIIGACLLALPCRANVPIAVAGTFLSNPATTPFILYLSLIVGNHFIHSTADVGTVMVMIEQGASIGEWLGWLASSAAPALVLGLFVISVVCAAVGYLAAAFFWRWWIAHKWTLRTRQRIEAAHQRAHPDHYDEHGHHRG</sequence>
<protein>
    <submittedName>
        <fullName evidence="3">DUF2062 domain-containing protein</fullName>
    </submittedName>
</protein>
<dbReference type="Pfam" id="PF09835">
    <property type="entry name" value="DUF2062"/>
    <property type="match status" value="1"/>
</dbReference>
<reference evidence="3 4" key="1">
    <citation type="submission" date="2019-01" db="EMBL/GenBank/DDBJ databases">
        <authorList>
            <person name="Chen W.-M."/>
        </authorList>
    </citation>
    <scope>NUCLEOTIDE SEQUENCE [LARGE SCALE GENOMIC DNA]</scope>
    <source>
        <strain evidence="3 4">CCP-7</strain>
    </source>
</reference>
<dbReference type="PANTHER" id="PTHR40547">
    <property type="entry name" value="SLL0298 PROTEIN"/>
    <property type="match status" value="1"/>
</dbReference>
<evidence type="ECO:0000313" key="3">
    <source>
        <dbReference type="EMBL" id="RVT94851.1"/>
    </source>
</evidence>
<dbReference type="EMBL" id="SACN01000001">
    <property type="protein sequence ID" value="RVT94851.1"/>
    <property type="molecule type" value="Genomic_DNA"/>
</dbReference>
<dbReference type="AlphaFoldDB" id="A0A437MB30"/>
<keyword evidence="4" id="KW-1185">Reference proteome</keyword>